<comment type="caution">
    <text evidence="1">The sequence shown here is derived from an EMBL/GenBank/DDBJ whole genome shotgun (WGS) entry which is preliminary data.</text>
</comment>
<organism evidence="1">
    <name type="scientific">bioreactor metagenome</name>
    <dbReference type="NCBI Taxonomy" id="1076179"/>
    <lineage>
        <taxon>unclassified sequences</taxon>
        <taxon>metagenomes</taxon>
        <taxon>ecological metagenomes</taxon>
    </lineage>
</organism>
<name>A0A645G8P1_9ZZZZ</name>
<accession>A0A645G8P1</accession>
<proteinExistence type="predicted"/>
<protein>
    <submittedName>
        <fullName evidence="1">Uncharacterized protein</fullName>
    </submittedName>
</protein>
<evidence type="ECO:0000313" key="1">
    <source>
        <dbReference type="EMBL" id="MPN23267.1"/>
    </source>
</evidence>
<sequence>MTNSNYKRLDIDDGNGHEWFEIIKKPLFLVGKTVCKKCGYMRRIDENGKPLNKDCKGPVKVTLR</sequence>
<reference evidence="1" key="1">
    <citation type="submission" date="2019-08" db="EMBL/GenBank/DDBJ databases">
        <authorList>
            <person name="Kucharzyk K."/>
            <person name="Murdoch R.W."/>
            <person name="Higgins S."/>
            <person name="Loffler F."/>
        </authorList>
    </citation>
    <scope>NUCLEOTIDE SEQUENCE</scope>
</reference>
<dbReference type="AlphaFoldDB" id="A0A645G8P1"/>
<gene>
    <name evidence="1" type="ORF">SDC9_170655</name>
</gene>
<dbReference type="EMBL" id="VSSQ01071725">
    <property type="protein sequence ID" value="MPN23267.1"/>
    <property type="molecule type" value="Genomic_DNA"/>
</dbReference>